<comment type="caution">
    <text evidence="1">The sequence shown here is derived from an EMBL/GenBank/DDBJ whole genome shotgun (WGS) entry which is preliminary data.</text>
</comment>
<proteinExistence type="predicted"/>
<name>A0AAD5QF24_PARTN</name>
<reference evidence="1" key="1">
    <citation type="submission" date="2021-06" db="EMBL/GenBank/DDBJ databases">
        <title>Parelaphostrongylus tenuis whole genome reference sequence.</title>
        <authorList>
            <person name="Garwood T.J."/>
            <person name="Larsen P.A."/>
            <person name="Fountain-Jones N.M."/>
            <person name="Garbe J.R."/>
            <person name="Macchietto M.G."/>
            <person name="Kania S.A."/>
            <person name="Gerhold R.W."/>
            <person name="Richards J.E."/>
            <person name="Wolf T.M."/>
        </authorList>
    </citation>
    <scope>NUCLEOTIDE SEQUENCE</scope>
    <source>
        <strain evidence="1">MNPRO001-30</strain>
        <tissue evidence="1">Meninges</tissue>
    </source>
</reference>
<dbReference type="EMBL" id="JAHQIW010000717">
    <property type="protein sequence ID" value="KAJ1349693.1"/>
    <property type="molecule type" value="Genomic_DNA"/>
</dbReference>
<evidence type="ECO:0000313" key="2">
    <source>
        <dbReference type="Proteomes" id="UP001196413"/>
    </source>
</evidence>
<sequence>MFSQDCSLTHNVQDNNHAEKVHLSPFLFGSYLYRFVKTKDQKTHLDFGLFVATDMKSITGKSRYLAHSTTITNNTLRSCYNGRFSATTKPEMSYHPPPPSLFANRLHTHLERTTISSLFCINIKCTTCKLGNGRVNRAGTTKMAINPCRSRADNLALLHRATKGASHFQYLFI</sequence>
<evidence type="ECO:0000313" key="1">
    <source>
        <dbReference type="EMBL" id="KAJ1349693.1"/>
    </source>
</evidence>
<organism evidence="1 2">
    <name type="scientific">Parelaphostrongylus tenuis</name>
    <name type="common">Meningeal worm</name>
    <dbReference type="NCBI Taxonomy" id="148309"/>
    <lineage>
        <taxon>Eukaryota</taxon>
        <taxon>Metazoa</taxon>
        <taxon>Ecdysozoa</taxon>
        <taxon>Nematoda</taxon>
        <taxon>Chromadorea</taxon>
        <taxon>Rhabditida</taxon>
        <taxon>Rhabditina</taxon>
        <taxon>Rhabditomorpha</taxon>
        <taxon>Strongyloidea</taxon>
        <taxon>Metastrongylidae</taxon>
        <taxon>Parelaphostrongylus</taxon>
    </lineage>
</organism>
<accession>A0AAD5QF24</accession>
<keyword evidence="2" id="KW-1185">Reference proteome</keyword>
<dbReference type="AlphaFoldDB" id="A0AAD5QF24"/>
<gene>
    <name evidence="1" type="ORF">KIN20_005309</name>
</gene>
<dbReference type="Proteomes" id="UP001196413">
    <property type="component" value="Unassembled WGS sequence"/>
</dbReference>
<protein>
    <submittedName>
        <fullName evidence="1">Uncharacterized protein</fullName>
    </submittedName>
</protein>